<feature type="transmembrane region" description="Helical" evidence="6">
    <location>
        <begin position="281"/>
        <end position="302"/>
    </location>
</feature>
<name>A0A3N6MHD3_NATCH</name>
<feature type="transmembrane region" description="Helical" evidence="6">
    <location>
        <begin position="734"/>
        <end position="752"/>
    </location>
</feature>
<feature type="transmembrane region" description="Helical" evidence="6">
    <location>
        <begin position="444"/>
        <end position="464"/>
    </location>
</feature>
<comment type="caution">
    <text evidence="8">The sequence shown here is derived from an EMBL/GenBank/DDBJ whole genome shotgun (WGS) entry which is preliminary data.</text>
</comment>
<dbReference type="InterPro" id="IPR050545">
    <property type="entry name" value="Mycobact_MmpL"/>
</dbReference>
<gene>
    <name evidence="8" type="ORF">EA472_04300</name>
</gene>
<feature type="transmembrane region" description="Helical" evidence="6">
    <location>
        <begin position="704"/>
        <end position="728"/>
    </location>
</feature>
<dbReference type="GO" id="GO:0005886">
    <property type="term" value="C:plasma membrane"/>
    <property type="evidence" value="ECO:0007669"/>
    <property type="project" value="UniProtKB-SubCell"/>
</dbReference>
<dbReference type="PANTHER" id="PTHR33406">
    <property type="entry name" value="MEMBRANE PROTEIN MJ1562-RELATED"/>
    <property type="match status" value="1"/>
</dbReference>
<organism evidence="8 9">
    <name type="scientific">Natrarchaeobius chitinivorans</name>
    <dbReference type="NCBI Taxonomy" id="1679083"/>
    <lineage>
        <taxon>Archaea</taxon>
        <taxon>Methanobacteriati</taxon>
        <taxon>Methanobacteriota</taxon>
        <taxon>Stenosarchaea group</taxon>
        <taxon>Halobacteria</taxon>
        <taxon>Halobacteriales</taxon>
        <taxon>Natrialbaceae</taxon>
        <taxon>Natrarchaeobius</taxon>
    </lineage>
</organism>
<feature type="transmembrane region" description="Helical" evidence="6">
    <location>
        <begin position="782"/>
        <end position="802"/>
    </location>
</feature>
<feature type="domain" description="SSD" evidence="7">
    <location>
        <begin position="283"/>
        <end position="407"/>
    </location>
</feature>
<keyword evidence="4 6" id="KW-1133">Transmembrane helix</keyword>
<evidence type="ECO:0000256" key="2">
    <source>
        <dbReference type="ARBA" id="ARBA00022475"/>
    </source>
</evidence>
<feature type="transmembrane region" description="Helical" evidence="6">
    <location>
        <begin position="808"/>
        <end position="834"/>
    </location>
</feature>
<dbReference type="PANTHER" id="PTHR33406:SF13">
    <property type="entry name" value="MEMBRANE PROTEIN YDFJ"/>
    <property type="match status" value="1"/>
</dbReference>
<evidence type="ECO:0000259" key="7">
    <source>
        <dbReference type="PROSITE" id="PS50156"/>
    </source>
</evidence>
<evidence type="ECO:0000256" key="4">
    <source>
        <dbReference type="ARBA" id="ARBA00022989"/>
    </source>
</evidence>
<sequence length="848" mass="88856">MTGVDRYVSFVRRRSRLVIVLVLLSSAFVGYGATMADDGFVIAEFETDSPEADADEYVEENFDTGQETVTTLVVMRDPGGGDALSRDAMLESLSLQEAIAENETVEPTLRDEESTIALANVVADVALAEDAAGPPPSDPSFEDRRDAIETRSDDEIDDLVAEVLEEGETDLLAFVPADYEPGDGTAEAQLLVVTHDRGDPDAEELPPELVDAQLAIDEIATERTADAAGGDRLESFAFGPGIVDERSGQATGESFALVGPIALVLVVSLLAVAYRDVLDVTLGLAGIALVLVWMGGFVGWLGIEFTQILVAVPFLLIGLSIDYALHVVMRYREERAEPGATVDTAMVAGLAGVVVAIGATTVTTSIGFFSNLSSDLASIRDFGLLSGLGILAAFVVFGALLPAVKYELESALEAHGIDRDRRAFGTGGLSSRILGVGAAGARRAPLAIVAIVLVVSLVAAGGAANVETSIDENDFLPEERPTWMESVPEPVQPSDYQLQERARYLDATFGGPGAGTSAGVLITGNVTDPAALEAIDDAAAAANDSETTFRYATGEAAVETPISVVESVAAENETVAAQLERSDESGDGVPDREIEALFDAAFAADEEAMAAVVATDGDGGYEAARIEIGVRGDADGEALLTEVREAAAIADEPDGVDAVATGQPIVLEVVQDAVLETLVTTFTITLVLVGTFLSMLFGRRHGRYSLGVVTMLPVLFALSWILGAMYLLEIPYNSETAIITGIAIGIGVDFAIHITERYVQERDDADEPIGALSATVRGTGGALLASALTTVAGFGILTLTLVPSLQRFGAVTALTIAFAWVASVLVLPSLLVLWDRRIGIGADRSTHE</sequence>
<keyword evidence="2" id="KW-1003">Cell membrane</keyword>
<feature type="transmembrane region" description="Helical" evidence="6">
    <location>
        <begin position="382"/>
        <end position="404"/>
    </location>
</feature>
<dbReference type="Proteomes" id="UP000281431">
    <property type="component" value="Unassembled WGS sequence"/>
</dbReference>
<evidence type="ECO:0000313" key="8">
    <source>
        <dbReference type="EMBL" id="RQH02528.1"/>
    </source>
</evidence>
<dbReference type="EMBL" id="REFZ01000002">
    <property type="protein sequence ID" value="RQH02528.1"/>
    <property type="molecule type" value="Genomic_DNA"/>
</dbReference>
<feature type="domain" description="SSD" evidence="7">
    <location>
        <begin position="673"/>
        <end position="833"/>
    </location>
</feature>
<feature type="transmembrane region" description="Helical" evidence="6">
    <location>
        <begin position="255"/>
        <end position="274"/>
    </location>
</feature>
<reference evidence="8 9" key="1">
    <citation type="submission" date="2018-10" db="EMBL/GenBank/DDBJ databases">
        <title>Natrarchaeobius chitinivorans gen. nov., sp. nov., and Natrarchaeobius haloalkaliphilus sp. nov., alkaliphilic, chitin-utilizing haloarchaea from hypersaline alkaline lakes.</title>
        <authorList>
            <person name="Sorokin D.Y."/>
            <person name="Elcheninov A.G."/>
            <person name="Kostrikina N.A."/>
            <person name="Bale N.J."/>
            <person name="Sinninghe Damste J.S."/>
            <person name="Khijniak T.V."/>
            <person name="Kublanov I.V."/>
            <person name="Toshchakov S.V."/>
        </authorList>
    </citation>
    <scope>NUCLEOTIDE SEQUENCE [LARGE SCALE GENOMIC DNA]</scope>
    <source>
        <strain evidence="8 9">AArcht7</strain>
    </source>
</reference>
<dbReference type="InterPro" id="IPR000731">
    <property type="entry name" value="SSD"/>
</dbReference>
<comment type="subcellular location">
    <subcellularLocation>
        <location evidence="1">Cell membrane</location>
        <topology evidence="1">Multi-pass membrane protein</topology>
    </subcellularLocation>
</comment>
<dbReference type="PROSITE" id="PS50156">
    <property type="entry name" value="SSD"/>
    <property type="match status" value="2"/>
</dbReference>
<dbReference type="InterPro" id="IPR004869">
    <property type="entry name" value="MMPL_dom"/>
</dbReference>
<proteinExistence type="predicted"/>
<evidence type="ECO:0000256" key="1">
    <source>
        <dbReference type="ARBA" id="ARBA00004651"/>
    </source>
</evidence>
<keyword evidence="3 6" id="KW-0812">Transmembrane</keyword>
<feature type="transmembrane region" description="Helical" evidence="6">
    <location>
        <begin position="678"/>
        <end position="697"/>
    </location>
</feature>
<keyword evidence="9" id="KW-1185">Reference proteome</keyword>
<dbReference type="SUPFAM" id="SSF82866">
    <property type="entry name" value="Multidrug efflux transporter AcrB transmembrane domain"/>
    <property type="match status" value="2"/>
</dbReference>
<protein>
    <submittedName>
        <fullName evidence="8">Transporter</fullName>
    </submittedName>
</protein>
<feature type="transmembrane region" description="Helical" evidence="6">
    <location>
        <begin position="346"/>
        <end position="370"/>
    </location>
</feature>
<evidence type="ECO:0000256" key="5">
    <source>
        <dbReference type="ARBA" id="ARBA00023136"/>
    </source>
</evidence>
<evidence type="ECO:0000313" key="9">
    <source>
        <dbReference type="Proteomes" id="UP000281431"/>
    </source>
</evidence>
<dbReference type="AlphaFoldDB" id="A0A3N6MHD3"/>
<evidence type="ECO:0000256" key="6">
    <source>
        <dbReference type="SAM" id="Phobius"/>
    </source>
</evidence>
<keyword evidence="5 6" id="KW-0472">Membrane</keyword>
<dbReference type="Pfam" id="PF03176">
    <property type="entry name" value="MMPL"/>
    <property type="match status" value="2"/>
</dbReference>
<accession>A0A3N6MHD3</accession>
<feature type="transmembrane region" description="Helical" evidence="6">
    <location>
        <begin position="308"/>
        <end position="325"/>
    </location>
</feature>
<dbReference type="Gene3D" id="1.20.1640.10">
    <property type="entry name" value="Multidrug efflux transporter AcrB transmembrane domain"/>
    <property type="match status" value="2"/>
</dbReference>
<evidence type="ECO:0000256" key="3">
    <source>
        <dbReference type="ARBA" id="ARBA00022692"/>
    </source>
</evidence>
<dbReference type="OrthoDB" id="42357at2157"/>